<protein>
    <submittedName>
        <fullName evidence="15">Putative TonB dependent Vitamin B12 outer membrane receptor</fullName>
    </submittedName>
</protein>
<evidence type="ECO:0000256" key="10">
    <source>
        <dbReference type="PROSITE-ProRule" id="PRU01360"/>
    </source>
</evidence>
<evidence type="ECO:0000256" key="11">
    <source>
        <dbReference type="RuleBase" id="RU003357"/>
    </source>
</evidence>
<keyword evidence="9 10" id="KW-0998">Cell outer membrane</keyword>
<keyword evidence="6 11" id="KW-0798">TonB box</keyword>
<evidence type="ECO:0000313" key="15">
    <source>
        <dbReference type="EMBL" id="EPX82180.1"/>
    </source>
</evidence>
<dbReference type="PROSITE" id="PS52016">
    <property type="entry name" value="TONB_DEPENDENT_REC_3"/>
    <property type="match status" value="1"/>
</dbReference>
<keyword evidence="16" id="KW-1185">Reference proteome</keyword>
<gene>
    <name evidence="15" type="ORF">Salmuc_05437</name>
</gene>
<dbReference type="AlphaFoldDB" id="S9RVZ7"/>
<dbReference type="GO" id="GO:0044718">
    <property type="term" value="P:siderophore transmembrane transport"/>
    <property type="evidence" value="ECO:0007669"/>
    <property type="project" value="TreeGrafter"/>
</dbReference>
<evidence type="ECO:0000259" key="14">
    <source>
        <dbReference type="Pfam" id="PF07715"/>
    </source>
</evidence>
<dbReference type="InterPro" id="IPR000531">
    <property type="entry name" value="Beta-barrel_TonB"/>
</dbReference>
<feature type="domain" description="TonB-dependent receptor-like beta-barrel" evidence="13">
    <location>
        <begin position="181"/>
        <end position="602"/>
    </location>
</feature>
<dbReference type="Proteomes" id="UP000015347">
    <property type="component" value="Unassembled WGS sequence"/>
</dbReference>
<comment type="caution">
    <text evidence="15">The sequence shown here is derived from an EMBL/GenBank/DDBJ whole genome shotgun (WGS) entry which is preliminary data.</text>
</comment>
<dbReference type="InterPro" id="IPR036942">
    <property type="entry name" value="Beta-barrel_TonB_sf"/>
</dbReference>
<dbReference type="SUPFAM" id="SSF56935">
    <property type="entry name" value="Porins"/>
    <property type="match status" value="1"/>
</dbReference>
<evidence type="ECO:0000256" key="1">
    <source>
        <dbReference type="ARBA" id="ARBA00004571"/>
    </source>
</evidence>
<feature type="chain" id="PRO_5004556026" evidence="12">
    <location>
        <begin position="25"/>
        <end position="628"/>
    </location>
</feature>
<feature type="domain" description="TonB-dependent receptor plug" evidence="14">
    <location>
        <begin position="48"/>
        <end position="155"/>
    </location>
</feature>
<dbReference type="InterPro" id="IPR012910">
    <property type="entry name" value="Plug_dom"/>
</dbReference>
<evidence type="ECO:0000256" key="3">
    <source>
        <dbReference type="ARBA" id="ARBA00022452"/>
    </source>
</evidence>
<proteinExistence type="inferred from homology"/>
<comment type="similarity">
    <text evidence="10 11">Belongs to the TonB-dependent receptor family.</text>
</comment>
<evidence type="ECO:0000256" key="8">
    <source>
        <dbReference type="ARBA" id="ARBA00023170"/>
    </source>
</evidence>
<keyword evidence="7 10" id="KW-0472">Membrane</keyword>
<keyword evidence="2 10" id="KW-0813">Transport</keyword>
<dbReference type="GO" id="GO:0009279">
    <property type="term" value="C:cell outer membrane"/>
    <property type="evidence" value="ECO:0007669"/>
    <property type="project" value="UniProtKB-SubCell"/>
</dbReference>
<dbReference type="Gene3D" id="2.170.130.10">
    <property type="entry name" value="TonB-dependent receptor, plug domain"/>
    <property type="match status" value="1"/>
</dbReference>
<evidence type="ECO:0000259" key="13">
    <source>
        <dbReference type="Pfam" id="PF00593"/>
    </source>
</evidence>
<dbReference type="InterPro" id="IPR039426">
    <property type="entry name" value="TonB-dep_rcpt-like"/>
</dbReference>
<evidence type="ECO:0000313" key="16">
    <source>
        <dbReference type="Proteomes" id="UP000015347"/>
    </source>
</evidence>
<dbReference type="Pfam" id="PF07715">
    <property type="entry name" value="Plug"/>
    <property type="match status" value="1"/>
</dbReference>
<name>S9RVZ7_9RHOB</name>
<keyword evidence="8 15" id="KW-0675">Receptor</keyword>
<dbReference type="Pfam" id="PF00593">
    <property type="entry name" value="TonB_dep_Rec_b-barrel"/>
    <property type="match status" value="1"/>
</dbReference>
<dbReference type="STRING" id="1123237.Salmuc_05437"/>
<dbReference type="CDD" id="cd01347">
    <property type="entry name" value="ligand_gated_channel"/>
    <property type="match status" value="1"/>
</dbReference>
<dbReference type="InterPro" id="IPR037066">
    <property type="entry name" value="Plug_dom_sf"/>
</dbReference>
<keyword evidence="4 10" id="KW-0812">Transmembrane</keyword>
<organism evidence="15 16">
    <name type="scientific">Salipiger mucosus DSM 16094</name>
    <dbReference type="NCBI Taxonomy" id="1123237"/>
    <lineage>
        <taxon>Bacteria</taxon>
        <taxon>Pseudomonadati</taxon>
        <taxon>Pseudomonadota</taxon>
        <taxon>Alphaproteobacteria</taxon>
        <taxon>Rhodobacterales</taxon>
        <taxon>Roseobacteraceae</taxon>
        <taxon>Salipiger</taxon>
    </lineage>
</organism>
<dbReference type="GO" id="GO:0015344">
    <property type="term" value="F:siderophore uptake transmembrane transporter activity"/>
    <property type="evidence" value="ECO:0007669"/>
    <property type="project" value="TreeGrafter"/>
</dbReference>
<evidence type="ECO:0000256" key="4">
    <source>
        <dbReference type="ARBA" id="ARBA00022692"/>
    </source>
</evidence>
<dbReference type="eggNOG" id="COG4206">
    <property type="taxonomic scope" value="Bacteria"/>
</dbReference>
<dbReference type="PANTHER" id="PTHR30069:SF29">
    <property type="entry name" value="HEMOGLOBIN AND HEMOGLOBIN-HAPTOGLOBIN-BINDING PROTEIN 1-RELATED"/>
    <property type="match status" value="1"/>
</dbReference>
<evidence type="ECO:0000256" key="5">
    <source>
        <dbReference type="ARBA" id="ARBA00022729"/>
    </source>
</evidence>
<keyword evidence="5 12" id="KW-0732">Signal</keyword>
<comment type="subcellular location">
    <subcellularLocation>
        <location evidence="1 10">Cell outer membrane</location>
        <topology evidence="1 10">Multi-pass membrane protein</topology>
    </subcellularLocation>
</comment>
<dbReference type="HOGENOM" id="CLU_008287_18_5_5"/>
<accession>S9RVZ7</accession>
<dbReference type="PANTHER" id="PTHR30069">
    <property type="entry name" value="TONB-DEPENDENT OUTER MEMBRANE RECEPTOR"/>
    <property type="match status" value="1"/>
</dbReference>
<evidence type="ECO:0000256" key="6">
    <source>
        <dbReference type="ARBA" id="ARBA00023077"/>
    </source>
</evidence>
<dbReference type="OrthoDB" id="9760333at2"/>
<evidence type="ECO:0000256" key="9">
    <source>
        <dbReference type="ARBA" id="ARBA00023237"/>
    </source>
</evidence>
<dbReference type="RefSeq" id="WP_020042186.1">
    <property type="nucleotide sequence ID" value="NZ_KE557276.1"/>
</dbReference>
<dbReference type="Gene3D" id="2.40.170.20">
    <property type="entry name" value="TonB-dependent receptor, beta-barrel domain"/>
    <property type="match status" value="1"/>
</dbReference>
<sequence>MTRILTTVSALALGLGLPPQAAQAQEDAAPVNLGTLTLYANLTEFRLSRTGSAVELLTEEELDRAPETTLADRLDRLPGVTSAANGGPGQTASVSLRGLPNRYAPVYINGIEATDTSAPQAIFNFGNVLPGGIARAEVVKGSQSALYGSEAVGGIVALDTVKAPDAPGREGKASAEVGSFGTRNATLSYGIADERSGLAMSLSHFATDGYSAVEADGYDEDDGFSGTQLGFDGYYDATDALRLGLSGFYTRVEGDYDANGAPDPEAGDFDSDSRGLRAYAELQTGAVLHELSLSRYLIDRTLGDGSFDDDYDSRRDVLAYTGTWEIDADRSFTFGADTTREAATFSAAVYDASFARVGTATNDEDVTTTGVFAEYAWAVTPEIDTVLSLRHDDHSEFGGETTGRAALSWRATEGLTLRATLATGYRAPSLYELYDPTYGNDGIDPETSRSAEIGADYAFANGATLGGTLFYTEIDELIDYSFAAGGYDQVDGTTVSQGLELSGSLPLGQRVDLTGGFTYTDVRDANDDPLQRVPRYDVTLGLDARITDRLSGGLSVTHKADFPDTYGVGFAPEPVDDYTVVNARMGYTFDNGTEAYLRIENLTDEQYNVVPDYQTSDRAAYFGIRASF</sequence>
<reference evidence="16" key="1">
    <citation type="journal article" date="2014" name="Stand. Genomic Sci.">
        <title>Genome sequence of the exopolysaccharide-producing Salipiger mucosus type strain (DSM 16094(T)), a moderately halophilic member of the Roseobacter clade.</title>
        <authorList>
            <person name="Riedel T."/>
            <person name="Spring S."/>
            <person name="Fiebig A."/>
            <person name="Petersen J."/>
            <person name="Kyrpides N.C."/>
            <person name="Goker M."/>
            <person name="Klenk H.P."/>
        </authorList>
    </citation>
    <scope>NUCLEOTIDE SEQUENCE [LARGE SCALE GENOMIC DNA]</scope>
    <source>
        <strain evidence="16">DSM 16094</strain>
    </source>
</reference>
<evidence type="ECO:0000256" key="2">
    <source>
        <dbReference type="ARBA" id="ARBA00022448"/>
    </source>
</evidence>
<keyword evidence="3 10" id="KW-1134">Transmembrane beta strand</keyword>
<evidence type="ECO:0000256" key="7">
    <source>
        <dbReference type="ARBA" id="ARBA00023136"/>
    </source>
</evidence>
<feature type="signal peptide" evidence="12">
    <location>
        <begin position="1"/>
        <end position="24"/>
    </location>
</feature>
<dbReference type="EMBL" id="APVH01000026">
    <property type="protein sequence ID" value="EPX82180.1"/>
    <property type="molecule type" value="Genomic_DNA"/>
</dbReference>
<evidence type="ECO:0000256" key="12">
    <source>
        <dbReference type="SAM" id="SignalP"/>
    </source>
</evidence>